<proteinExistence type="predicted"/>
<dbReference type="Proteomes" id="UP000199076">
    <property type="component" value="Unassembled WGS sequence"/>
</dbReference>
<dbReference type="EMBL" id="FNBK01000018">
    <property type="protein sequence ID" value="SDG20611.1"/>
    <property type="molecule type" value="Genomic_DNA"/>
</dbReference>
<evidence type="ECO:0000313" key="2">
    <source>
        <dbReference type="EMBL" id="SDG20611.1"/>
    </source>
</evidence>
<dbReference type="RefSeq" id="WP_092694902.1">
    <property type="nucleotide sequence ID" value="NZ_FNBK01000018.1"/>
</dbReference>
<organism evidence="2 3">
    <name type="scientific">Halorientalis regularis</name>
    <dbReference type="NCBI Taxonomy" id="660518"/>
    <lineage>
        <taxon>Archaea</taxon>
        <taxon>Methanobacteriati</taxon>
        <taxon>Methanobacteriota</taxon>
        <taxon>Stenosarchaea group</taxon>
        <taxon>Halobacteria</taxon>
        <taxon>Halobacteriales</taxon>
        <taxon>Haloarculaceae</taxon>
        <taxon>Halorientalis</taxon>
    </lineage>
</organism>
<evidence type="ECO:0000313" key="3">
    <source>
        <dbReference type="Proteomes" id="UP000199076"/>
    </source>
</evidence>
<feature type="region of interest" description="Disordered" evidence="1">
    <location>
        <begin position="22"/>
        <end position="51"/>
    </location>
</feature>
<dbReference type="AlphaFoldDB" id="A0A1G7SCA4"/>
<dbReference type="PROSITE" id="PS51257">
    <property type="entry name" value="PROKAR_LIPOPROTEIN"/>
    <property type="match status" value="1"/>
</dbReference>
<evidence type="ECO:0000256" key="1">
    <source>
        <dbReference type="SAM" id="MobiDB-lite"/>
    </source>
</evidence>
<reference evidence="3" key="1">
    <citation type="submission" date="2016-10" db="EMBL/GenBank/DDBJ databases">
        <authorList>
            <person name="Varghese N."/>
            <person name="Submissions S."/>
        </authorList>
    </citation>
    <scope>NUCLEOTIDE SEQUENCE [LARGE SCALE GENOMIC DNA]</scope>
    <source>
        <strain evidence="3">IBRC-M 10760</strain>
    </source>
</reference>
<name>A0A1G7SCA4_9EURY</name>
<dbReference type="OrthoDB" id="239074at2157"/>
<sequence>MHRRQVLCALVVVVALTAGCMNTPRPTLQPQSGVVDADGGDDQPVDTPEPDRFSVPTWDTRAGDNTTIIDMAVRNEADRRRGVRVTITREVGNRTVEGSTDLVLDANQTASTEVVLDVSYETFWEGSNLDFDLEERSVGA</sequence>
<protein>
    <submittedName>
        <fullName evidence="2">Uncharacterized protein</fullName>
    </submittedName>
</protein>
<dbReference type="STRING" id="660518.SAMN05216218_11810"/>
<accession>A0A1G7SCA4</accession>
<keyword evidence="3" id="KW-1185">Reference proteome</keyword>
<gene>
    <name evidence="2" type="ORF">SAMN05216218_11810</name>
</gene>